<dbReference type="GO" id="GO:0005524">
    <property type="term" value="F:ATP binding"/>
    <property type="evidence" value="ECO:0007669"/>
    <property type="project" value="UniProtKB-KW"/>
</dbReference>
<accession>A0A2T5PEN2</accession>
<dbReference type="InterPro" id="IPR050428">
    <property type="entry name" value="TCS_sensor_his_kinase"/>
</dbReference>
<dbReference type="SUPFAM" id="SSF55874">
    <property type="entry name" value="ATPase domain of HSP90 chaperone/DNA topoisomerase II/histidine kinase"/>
    <property type="match status" value="1"/>
</dbReference>
<evidence type="ECO:0000256" key="6">
    <source>
        <dbReference type="ARBA" id="ARBA00022692"/>
    </source>
</evidence>
<dbReference type="InterPro" id="IPR003660">
    <property type="entry name" value="HAMP_dom"/>
</dbReference>
<evidence type="ECO:0000256" key="11">
    <source>
        <dbReference type="ARBA" id="ARBA00023012"/>
    </source>
</evidence>
<dbReference type="Pfam" id="PF02518">
    <property type="entry name" value="HATPase_c"/>
    <property type="match status" value="1"/>
</dbReference>
<keyword evidence="10 13" id="KW-1133">Transmembrane helix</keyword>
<dbReference type="PANTHER" id="PTHR45436">
    <property type="entry name" value="SENSOR HISTIDINE KINASE YKOH"/>
    <property type="match status" value="1"/>
</dbReference>
<feature type="domain" description="Histidine kinase" evidence="14">
    <location>
        <begin position="252"/>
        <end position="464"/>
    </location>
</feature>
<keyword evidence="6 13" id="KW-0812">Transmembrane</keyword>
<dbReference type="GO" id="GO:0000155">
    <property type="term" value="F:phosphorelay sensor kinase activity"/>
    <property type="evidence" value="ECO:0007669"/>
    <property type="project" value="InterPro"/>
</dbReference>
<proteinExistence type="predicted"/>
<dbReference type="AlphaFoldDB" id="A0A2T5PEN2"/>
<evidence type="ECO:0000256" key="12">
    <source>
        <dbReference type="ARBA" id="ARBA00023136"/>
    </source>
</evidence>
<keyword evidence="7" id="KW-0547">Nucleotide-binding</keyword>
<evidence type="ECO:0000256" key="8">
    <source>
        <dbReference type="ARBA" id="ARBA00022777"/>
    </source>
</evidence>
<dbReference type="InterPro" id="IPR004358">
    <property type="entry name" value="Sig_transdc_His_kin-like_C"/>
</dbReference>
<dbReference type="SMART" id="SM00388">
    <property type="entry name" value="HisKA"/>
    <property type="match status" value="1"/>
</dbReference>
<evidence type="ECO:0000256" key="10">
    <source>
        <dbReference type="ARBA" id="ARBA00022989"/>
    </source>
</evidence>
<dbReference type="InterPro" id="IPR036097">
    <property type="entry name" value="HisK_dim/P_sf"/>
</dbReference>
<keyword evidence="8 16" id="KW-0418">Kinase</keyword>
<dbReference type="CDD" id="cd00075">
    <property type="entry name" value="HATPase"/>
    <property type="match status" value="1"/>
</dbReference>
<reference evidence="16 17" key="1">
    <citation type="submission" date="2018-04" db="EMBL/GenBank/DDBJ databases">
        <title>Pseudomonas sp. nov., isolated from mangrove soil.</title>
        <authorList>
            <person name="Chen C."/>
        </authorList>
    </citation>
    <scope>NUCLEOTIDE SEQUENCE [LARGE SCALE GENOMIC DNA]</scope>
    <source>
        <strain evidence="16 17">TC-11</strain>
    </source>
</reference>
<evidence type="ECO:0000256" key="5">
    <source>
        <dbReference type="ARBA" id="ARBA00022679"/>
    </source>
</evidence>
<dbReference type="Gene3D" id="3.30.565.10">
    <property type="entry name" value="Histidine kinase-like ATPase, C-terminal domain"/>
    <property type="match status" value="1"/>
</dbReference>
<dbReference type="InterPro" id="IPR036890">
    <property type="entry name" value="HATPase_C_sf"/>
</dbReference>
<evidence type="ECO:0000259" key="15">
    <source>
        <dbReference type="PROSITE" id="PS50885"/>
    </source>
</evidence>
<comment type="catalytic activity">
    <reaction evidence="1">
        <text>ATP + protein L-histidine = ADP + protein N-phospho-L-histidine.</text>
        <dbReference type="EC" id="2.7.13.3"/>
    </reaction>
</comment>
<comment type="subcellular location">
    <subcellularLocation>
        <location evidence="2">Membrane</location>
        <topology evidence="2">Multi-pass membrane protein</topology>
    </subcellularLocation>
</comment>
<evidence type="ECO:0000256" key="2">
    <source>
        <dbReference type="ARBA" id="ARBA00004141"/>
    </source>
</evidence>
<dbReference type="InterPro" id="IPR013727">
    <property type="entry name" value="2CSK_N"/>
</dbReference>
<dbReference type="PRINTS" id="PR00344">
    <property type="entry name" value="BCTRLSENSOR"/>
</dbReference>
<evidence type="ECO:0000259" key="14">
    <source>
        <dbReference type="PROSITE" id="PS50109"/>
    </source>
</evidence>
<dbReference type="EC" id="2.7.13.3" evidence="3"/>
<protein>
    <recommendedName>
        <fullName evidence="3">histidine kinase</fullName>
        <ecNumber evidence="3">2.7.13.3</ecNumber>
    </recommendedName>
</protein>
<dbReference type="CDD" id="cd00082">
    <property type="entry name" value="HisKA"/>
    <property type="match status" value="1"/>
</dbReference>
<dbReference type="OrthoDB" id="9809766at2"/>
<keyword evidence="17" id="KW-1185">Reference proteome</keyword>
<comment type="caution">
    <text evidence="16">The sequence shown here is derived from an EMBL/GenBank/DDBJ whole genome shotgun (WGS) entry which is preliminary data.</text>
</comment>
<feature type="transmembrane region" description="Helical" evidence="13">
    <location>
        <begin position="177"/>
        <end position="198"/>
    </location>
</feature>
<dbReference type="SUPFAM" id="SSF47384">
    <property type="entry name" value="Homodimeric domain of signal transducing histidine kinase"/>
    <property type="match status" value="1"/>
</dbReference>
<name>A0A2T5PEN2_9PSED</name>
<keyword evidence="4" id="KW-0597">Phosphoprotein</keyword>
<evidence type="ECO:0000256" key="7">
    <source>
        <dbReference type="ARBA" id="ARBA00022741"/>
    </source>
</evidence>
<dbReference type="InterPro" id="IPR003661">
    <property type="entry name" value="HisK_dim/P_dom"/>
</dbReference>
<gene>
    <name evidence="16" type="ORF">DBO85_00680</name>
</gene>
<dbReference type="Gene3D" id="1.10.287.130">
    <property type="match status" value="1"/>
</dbReference>
<keyword evidence="5" id="KW-0808">Transferase</keyword>
<evidence type="ECO:0000256" key="1">
    <source>
        <dbReference type="ARBA" id="ARBA00000085"/>
    </source>
</evidence>
<sequence>MKSIRNRTLLLVLGVLSLSLSLISYRSYRDAQHEVEELFDARLAQSARLLAGLIDADLPDSRRALLQDALDAALVQARGPLGHEYENKLAFAVYDSDGAPLLGSASAPPGRLETLLGSNGDGDLQGGFLSRERDGQRWRLFLLRDAPDALWILVSERADVRGELAQKIARRSLQPDLIGLPLLGLLVWLAVGWGLRPLAQMARSLRQRAPDSLAELPRQPLPDELLPIRDALDRLLAQVTELLGREKRFLADAAHELRTPLAVLRIHAQNALAATEPAERDAALQQISAAVERAGRVVGQLLTLARLEPGASETPPSSIDLLPLVRQELAELAPLALERDQELTLEAAEADDYRLLGDGPALSILLQNLIANAIQYTPLSGRIQVSLEADVSHLQLAVSDSGPGVPAAQRERLFQRFFRQGDSSGAGLGLAIAARIAELHGSRVELLDSPLGGLQVRLSLPRRPA</sequence>
<keyword evidence="11" id="KW-0902">Two-component regulatory system</keyword>
<evidence type="ECO:0000256" key="13">
    <source>
        <dbReference type="SAM" id="Phobius"/>
    </source>
</evidence>
<organism evidence="16 17">
    <name type="scientific">Pseudomonas mangrovi</name>
    <dbReference type="NCBI Taxonomy" id="2161748"/>
    <lineage>
        <taxon>Bacteria</taxon>
        <taxon>Pseudomonadati</taxon>
        <taxon>Pseudomonadota</taxon>
        <taxon>Gammaproteobacteria</taxon>
        <taxon>Pseudomonadales</taxon>
        <taxon>Pseudomonadaceae</taxon>
        <taxon>Pseudomonas</taxon>
    </lineage>
</organism>
<feature type="domain" description="HAMP" evidence="15">
    <location>
        <begin position="192"/>
        <end position="244"/>
    </location>
</feature>
<dbReference type="Pfam" id="PF00512">
    <property type="entry name" value="HisKA"/>
    <property type="match status" value="1"/>
</dbReference>
<evidence type="ECO:0000256" key="3">
    <source>
        <dbReference type="ARBA" id="ARBA00012438"/>
    </source>
</evidence>
<dbReference type="RefSeq" id="WP_108104279.1">
    <property type="nucleotide sequence ID" value="NZ_QASN01000002.1"/>
</dbReference>
<evidence type="ECO:0000313" key="17">
    <source>
        <dbReference type="Proteomes" id="UP000244064"/>
    </source>
</evidence>
<dbReference type="EMBL" id="QASN01000002">
    <property type="protein sequence ID" value="PTU76189.1"/>
    <property type="molecule type" value="Genomic_DNA"/>
</dbReference>
<dbReference type="PROSITE" id="PS50109">
    <property type="entry name" value="HIS_KIN"/>
    <property type="match status" value="1"/>
</dbReference>
<evidence type="ECO:0000313" key="16">
    <source>
        <dbReference type="EMBL" id="PTU76189.1"/>
    </source>
</evidence>
<evidence type="ECO:0000256" key="4">
    <source>
        <dbReference type="ARBA" id="ARBA00022553"/>
    </source>
</evidence>
<keyword evidence="12 13" id="KW-0472">Membrane</keyword>
<dbReference type="SMART" id="SM00387">
    <property type="entry name" value="HATPase_c"/>
    <property type="match status" value="1"/>
</dbReference>
<keyword evidence="9" id="KW-0067">ATP-binding</keyword>
<dbReference type="Proteomes" id="UP000244064">
    <property type="component" value="Unassembled WGS sequence"/>
</dbReference>
<dbReference type="GO" id="GO:0005886">
    <property type="term" value="C:plasma membrane"/>
    <property type="evidence" value="ECO:0007669"/>
    <property type="project" value="TreeGrafter"/>
</dbReference>
<evidence type="ECO:0000256" key="9">
    <source>
        <dbReference type="ARBA" id="ARBA00022840"/>
    </source>
</evidence>
<dbReference type="InterPro" id="IPR003594">
    <property type="entry name" value="HATPase_dom"/>
</dbReference>
<dbReference type="PANTHER" id="PTHR45436:SF14">
    <property type="entry name" value="SENSOR PROTEIN QSEC"/>
    <property type="match status" value="1"/>
</dbReference>
<dbReference type="PROSITE" id="PS50885">
    <property type="entry name" value="HAMP"/>
    <property type="match status" value="1"/>
</dbReference>
<dbReference type="InterPro" id="IPR005467">
    <property type="entry name" value="His_kinase_dom"/>
</dbReference>
<dbReference type="Pfam" id="PF08521">
    <property type="entry name" value="2CSK_N"/>
    <property type="match status" value="1"/>
</dbReference>